<feature type="compositionally biased region" description="Basic and acidic residues" evidence="1">
    <location>
        <begin position="85"/>
        <end position="94"/>
    </location>
</feature>
<feature type="region of interest" description="Disordered" evidence="1">
    <location>
        <begin position="85"/>
        <end position="187"/>
    </location>
</feature>
<sequence length="301" mass="33486">MPKDKERTMNPAAAQRKLDKQKSLKKGKAEALARRNEKLARRNPERIQRQIDEIKSIEASGQKLRPRDQQLLEALERDHRAVLKAREALGDKAPKFASFGSRGGGDRDGDDGGVLGKRRRDGGGGGGGGGRFGRHDRDSESSDDTDEEVRRIPMPRDTPPPIPRQFQRRPGGDQAQGTRGPHALPAKPPVVEAKAVYEAKPQIRDLRQEAINKFIPAAVRAKQDSIRGQGKLLEPEEMDRLEQAGYKAEMGQAGVAEAAEAVGQPETTDDDAQRRMLEEEERRFNQELRSVQIEEVEDEEA</sequence>
<proteinExistence type="predicted"/>
<accession>A0A1L9X0X6</accession>
<feature type="region of interest" description="Disordered" evidence="1">
    <location>
        <begin position="251"/>
        <end position="274"/>
    </location>
</feature>
<feature type="compositionally biased region" description="Basic and acidic residues" evidence="1">
    <location>
        <begin position="16"/>
        <end position="56"/>
    </location>
</feature>
<name>A0A1L9X0X6_ASPA1</name>
<dbReference type="Proteomes" id="UP000184546">
    <property type="component" value="Unassembled WGS sequence"/>
</dbReference>
<evidence type="ECO:0000313" key="3">
    <source>
        <dbReference type="EMBL" id="OJK02073.1"/>
    </source>
</evidence>
<feature type="domain" description="Wbp11/ELF5/Saf1 N-terminal" evidence="2">
    <location>
        <begin position="6"/>
        <end position="84"/>
    </location>
</feature>
<dbReference type="Pfam" id="PF09429">
    <property type="entry name" value="Wbp11"/>
    <property type="match status" value="1"/>
</dbReference>
<feature type="region of interest" description="Disordered" evidence="1">
    <location>
        <begin position="1"/>
        <end position="67"/>
    </location>
</feature>
<evidence type="ECO:0000256" key="1">
    <source>
        <dbReference type="SAM" id="MobiDB-lite"/>
    </source>
</evidence>
<dbReference type="STRING" id="690307.A0A1L9X0X6"/>
<dbReference type="RefSeq" id="XP_020058412.1">
    <property type="nucleotide sequence ID" value="XM_020195823.1"/>
</dbReference>
<dbReference type="InterPro" id="IPR019007">
    <property type="entry name" value="Wbp11/ELF5/Saf1_N"/>
</dbReference>
<dbReference type="GeneID" id="30969637"/>
<protein>
    <recommendedName>
        <fullName evidence="2">Wbp11/ELF5/Saf1 N-terminal domain-containing protein</fullName>
    </recommendedName>
</protein>
<gene>
    <name evidence="3" type="ORF">ASPACDRAFT_114696</name>
</gene>
<evidence type="ECO:0000259" key="2">
    <source>
        <dbReference type="Pfam" id="PF09429"/>
    </source>
</evidence>
<dbReference type="OMA" id="MPKERNF"/>
<keyword evidence="4" id="KW-1185">Reference proteome</keyword>
<evidence type="ECO:0000313" key="4">
    <source>
        <dbReference type="Proteomes" id="UP000184546"/>
    </source>
</evidence>
<dbReference type="EMBL" id="KV878973">
    <property type="protein sequence ID" value="OJK02073.1"/>
    <property type="molecule type" value="Genomic_DNA"/>
</dbReference>
<dbReference type="OrthoDB" id="5597581at2759"/>
<feature type="compositionally biased region" description="Low complexity" evidence="1">
    <location>
        <begin position="251"/>
        <end position="264"/>
    </location>
</feature>
<dbReference type="VEuPathDB" id="FungiDB:ASPACDRAFT_114696"/>
<organism evidence="3 4">
    <name type="scientific">Aspergillus aculeatus (strain ATCC 16872 / CBS 172.66 / WB 5094)</name>
    <dbReference type="NCBI Taxonomy" id="690307"/>
    <lineage>
        <taxon>Eukaryota</taxon>
        <taxon>Fungi</taxon>
        <taxon>Dikarya</taxon>
        <taxon>Ascomycota</taxon>
        <taxon>Pezizomycotina</taxon>
        <taxon>Eurotiomycetes</taxon>
        <taxon>Eurotiomycetidae</taxon>
        <taxon>Eurotiales</taxon>
        <taxon>Aspergillaceae</taxon>
        <taxon>Aspergillus</taxon>
        <taxon>Aspergillus subgen. Circumdati</taxon>
    </lineage>
</organism>
<reference evidence="4" key="1">
    <citation type="journal article" date="2017" name="Genome Biol.">
        <title>Comparative genomics reveals high biological diversity and specific adaptations in the industrially and medically important fungal genus Aspergillus.</title>
        <authorList>
            <person name="de Vries R.P."/>
            <person name="Riley R."/>
            <person name="Wiebenga A."/>
            <person name="Aguilar-Osorio G."/>
            <person name="Amillis S."/>
            <person name="Uchima C.A."/>
            <person name="Anderluh G."/>
            <person name="Asadollahi M."/>
            <person name="Askin M."/>
            <person name="Barry K."/>
            <person name="Battaglia E."/>
            <person name="Bayram O."/>
            <person name="Benocci T."/>
            <person name="Braus-Stromeyer S.A."/>
            <person name="Caldana C."/>
            <person name="Canovas D."/>
            <person name="Cerqueira G.C."/>
            <person name="Chen F."/>
            <person name="Chen W."/>
            <person name="Choi C."/>
            <person name="Clum A."/>
            <person name="Dos Santos R.A."/>
            <person name="Damasio A.R."/>
            <person name="Diallinas G."/>
            <person name="Emri T."/>
            <person name="Fekete E."/>
            <person name="Flipphi M."/>
            <person name="Freyberg S."/>
            <person name="Gallo A."/>
            <person name="Gournas C."/>
            <person name="Habgood R."/>
            <person name="Hainaut M."/>
            <person name="Harispe M.L."/>
            <person name="Henrissat B."/>
            <person name="Hilden K.S."/>
            <person name="Hope R."/>
            <person name="Hossain A."/>
            <person name="Karabika E."/>
            <person name="Karaffa L."/>
            <person name="Karanyi Z."/>
            <person name="Krasevec N."/>
            <person name="Kuo A."/>
            <person name="Kusch H."/>
            <person name="LaButti K."/>
            <person name="Lagendijk E.L."/>
            <person name="Lapidus A."/>
            <person name="Levasseur A."/>
            <person name="Lindquist E."/>
            <person name="Lipzen A."/>
            <person name="Logrieco A.F."/>
            <person name="MacCabe A."/>
            <person name="Maekelae M.R."/>
            <person name="Malavazi I."/>
            <person name="Melin P."/>
            <person name="Meyer V."/>
            <person name="Mielnichuk N."/>
            <person name="Miskei M."/>
            <person name="Molnar A.P."/>
            <person name="Mule G."/>
            <person name="Ngan C.Y."/>
            <person name="Orejas M."/>
            <person name="Orosz E."/>
            <person name="Ouedraogo J.P."/>
            <person name="Overkamp K.M."/>
            <person name="Park H.-S."/>
            <person name="Perrone G."/>
            <person name="Piumi F."/>
            <person name="Punt P.J."/>
            <person name="Ram A.F."/>
            <person name="Ramon A."/>
            <person name="Rauscher S."/>
            <person name="Record E."/>
            <person name="Riano-Pachon D.M."/>
            <person name="Robert V."/>
            <person name="Roehrig J."/>
            <person name="Ruller R."/>
            <person name="Salamov A."/>
            <person name="Salih N.S."/>
            <person name="Samson R.A."/>
            <person name="Sandor E."/>
            <person name="Sanguinetti M."/>
            <person name="Schuetze T."/>
            <person name="Sepcic K."/>
            <person name="Shelest E."/>
            <person name="Sherlock G."/>
            <person name="Sophianopoulou V."/>
            <person name="Squina F.M."/>
            <person name="Sun H."/>
            <person name="Susca A."/>
            <person name="Todd R.B."/>
            <person name="Tsang A."/>
            <person name="Unkles S.E."/>
            <person name="van de Wiele N."/>
            <person name="van Rossen-Uffink D."/>
            <person name="Oliveira J.V."/>
            <person name="Vesth T.C."/>
            <person name="Visser J."/>
            <person name="Yu J.-H."/>
            <person name="Zhou M."/>
            <person name="Andersen M.R."/>
            <person name="Archer D.B."/>
            <person name="Baker S.E."/>
            <person name="Benoit I."/>
            <person name="Brakhage A.A."/>
            <person name="Braus G.H."/>
            <person name="Fischer R."/>
            <person name="Frisvad J.C."/>
            <person name="Goldman G.H."/>
            <person name="Houbraken J."/>
            <person name="Oakley B."/>
            <person name="Pocsi I."/>
            <person name="Scazzocchio C."/>
            <person name="Seiboth B."/>
            <person name="vanKuyk P.A."/>
            <person name="Wortman J."/>
            <person name="Dyer P.S."/>
            <person name="Grigoriev I.V."/>
        </authorList>
    </citation>
    <scope>NUCLEOTIDE SEQUENCE [LARGE SCALE GENOMIC DNA]</scope>
    <source>
        <strain evidence="4">ATCC 16872 / CBS 172.66 / WB 5094</strain>
    </source>
</reference>
<dbReference type="GO" id="GO:0006396">
    <property type="term" value="P:RNA processing"/>
    <property type="evidence" value="ECO:0007669"/>
    <property type="project" value="InterPro"/>
</dbReference>
<dbReference type="AlphaFoldDB" id="A0A1L9X0X6"/>